<dbReference type="Gene3D" id="3.90.550.10">
    <property type="entry name" value="Spore Coat Polysaccharide Biosynthesis Protein SpsA, Chain A"/>
    <property type="match status" value="1"/>
</dbReference>
<dbReference type="AlphaFoldDB" id="A0A5C6YPJ9"/>
<dbReference type="PANTHER" id="PTHR43685:SF11">
    <property type="entry name" value="GLYCOSYLTRANSFERASE TAGX-RELATED"/>
    <property type="match status" value="1"/>
</dbReference>
<proteinExistence type="predicted"/>
<name>A0A5C6YPJ9_9FLAO</name>
<keyword evidence="3" id="KW-1185">Reference proteome</keyword>
<accession>A0A5C6YPJ9</accession>
<dbReference type="RefSeq" id="WP_111816146.1">
    <property type="nucleotide sequence ID" value="NZ_CBCRZQ010000006.1"/>
</dbReference>
<protein>
    <submittedName>
        <fullName evidence="2">Glycosyltransferase family 2 protein</fullName>
    </submittedName>
</protein>
<comment type="caution">
    <text evidence="2">The sequence shown here is derived from an EMBL/GenBank/DDBJ whole genome shotgun (WGS) entry which is preliminary data.</text>
</comment>
<gene>
    <name evidence="2" type="ORF">ESV24_10070</name>
</gene>
<dbReference type="Proteomes" id="UP000321945">
    <property type="component" value="Unassembled WGS sequence"/>
</dbReference>
<reference evidence="2 3" key="1">
    <citation type="submission" date="2019-08" db="EMBL/GenBank/DDBJ databases">
        <title>Genome of Aequorivita lipolytica Y10-2 (type strain).</title>
        <authorList>
            <person name="Bowman J.P."/>
        </authorList>
    </citation>
    <scope>NUCLEOTIDE SEQUENCE [LARGE SCALE GENOMIC DNA]</scope>
    <source>
        <strain evidence="2 3">Y10-2</strain>
    </source>
</reference>
<dbReference type="EMBL" id="VORU01000008">
    <property type="protein sequence ID" value="TXD68796.1"/>
    <property type="molecule type" value="Genomic_DNA"/>
</dbReference>
<organism evidence="2 3">
    <name type="scientific">Aequorivita lipolytica</name>
    <dbReference type="NCBI Taxonomy" id="153267"/>
    <lineage>
        <taxon>Bacteria</taxon>
        <taxon>Pseudomonadati</taxon>
        <taxon>Bacteroidota</taxon>
        <taxon>Flavobacteriia</taxon>
        <taxon>Flavobacteriales</taxon>
        <taxon>Flavobacteriaceae</taxon>
        <taxon>Aequorivita</taxon>
    </lineage>
</organism>
<dbReference type="Pfam" id="PF00535">
    <property type="entry name" value="Glycos_transf_2"/>
    <property type="match status" value="1"/>
</dbReference>
<dbReference type="GO" id="GO:0016740">
    <property type="term" value="F:transferase activity"/>
    <property type="evidence" value="ECO:0007669"/>
    <property type="project" value="UniProtKB-KW"/>
</dbReference>
<dbReference type="InterPro" id="IPR050834">
    <property type="entry name" value="Glycosyltransf_2"/>
</dbReference>
<dbReference type="InterPro" id="IPR029044">
    <property type="entry name" value="Nucleotide-diphossugar_trans"/>
</dbReference>
<feature type="domain" description="Glycosyltransferase 2-like" evidence="1">
    <location>
        <begin position="4"/>
        <end position="160"/>
    </location>
</feature>
<keyword evidence="2" id="KW-0808">Transferase</keyword>
<dbReference type="PANTHER" id="PTHR43685">
    <property type="entry name" value="GLYCOSYLTRANSFERASE"/>
    <property type="match status" value="1"/>
</dbReference>
<dbReference type="SUPFAM" id="SSF53448">
    <property type="entry name" value="Nucleotide-diphospho-sugar transferases"/>
    <property type="match status" value="1"/>
</dbReference>
<dbReference type="OrthoDB" id="1326385at2"/>
<sequence length="292" mass="33175">MFISVIIPTRNRYEYITLLVDDLQNQTVSNFEIIVIDQSDNKQFIADCKHIFTNTRGPCISRNVGVKKSKGDILVFLDDDARVYNDFIEEVTSPIIKDRFDAVAGAICDPEGNYLMTDDDFLKKNNSNFIKTITSNPNSEKSRITLSFPAGCSAIKTSVFHKIGGFDQSFDPTGAGEDREIAINLFKNGYATWYNSKAKLLHIAASEGGSRDLGSRSLMLDVHSYKICKKHFSLELASSLKKSILLKYQRNFIETFYTGKLIRTKYLLYIKVKRLLSDLEDFKNQDNKVDTH</sequence>
<evidence type="ECO:0000259" key="1">
    <source>
        <dbReference type="Pfam" id="PF00535"/>
    </source>
</evidence>
<evidence type="ECO:0000313" key="3">
    <source>
        <dbReference type="Proteomes" id="UP000321945"/>
    </source>
</evidence>
<dbReference type="InterPro" id="IPR001173">
    <property type="entry name" value="Glyco_trans_2-like"/>
</dbReference>
<evidence type="ECO:0000313" key="2">
    <source>
        <dbReference type="EMBL" id="TXD68796.1"/>
    </source>
</evidence>